<gene>
    <name evidence="1" type="ORF">N8E88_02715</name>
</gene>
<keyword evidence="1" id="KW-0614">Plasmid</keyword>
<protein>
    <submittedName>
        <fullName evidence="1">Uncharacterized protein</fullName>
    </submittedName>
</protein>
<name>A0ACD4CVX2_9HYPH</name>
<evidence type="ECO:0000313" key="1">
    <source>
        <dbReference type="EMBL" id="UXN57741.1"/>
    </source>
</evidence>
<proteinExistence type="predicted"/>
<keyword evidence="2" id="KW-1185">Reference proteome</keyword>
<reference evidence="1" key="1">
    <citation type="submission" date="2022-09" db="EMBL/GenBank/DDBJ databases">
        <title>Interaction between co-microsymbionts with complementary sets of symbiotic genes in legume-rhizobium systems.</title>
        <authorList>
            <person name="Safronova V."/>
            <person name="Sazanova A."/>
            <person name="Afonin A."/>
            <person name="Chirak E."/>
        </authorList>
    </citation>
    <scope>NUCLEOTIDE SEQUENCE</scope>
    <source>
        <strain evidence="1">A18/3m</strain>
    </source>
</reference>
<accession>A0ACD4CVX2</accession>
<organism evidence="1 2">
    <name type="scientific">Phyllobacterium zundukense</name>
    <dbReference type="NCBI Taxonomy" id="1867719"/>
    <lineage>
        <taxon>Bacteria</taxon>
        <taxon>Pseudomonadati</taxon>
        <taxon>Pseudomonadota</taxon>
        <taxon>Alphaproteobacteria</taxon>
        <taxon>Hyphomicrobiales</taxon>
        <taxon>Phyllobacteriaceae</taxon>
        <taxon>Phyllobacterium</taxon>
    </lineage>
</organism>
<evidence type="ECO:0000313" key="2">
    <source>
        <dbReference type="Proteomes" id="UP001061991"/>
    </source>
</evidence>
<dbReference type="EMBL" id="CP104970">
    <property type="protein sequence ID" value="UXN57741.1"/>
    <property type="molecule type" value="Genomic_DNA"/>
</dbReference>
<dbReference type="Proteomes" id="UP001061991">
    <property type="component" value="Plasmid p_unnamed3"/>
</dbReference>
<sequence>MWPRVIYLGNRHLLSGGFGFAIYLLPTLVPGASEAFLYMACGFLIVVCAGVLSISIKRREQA</sequence>
<geneLocation type="plasmid" evidence="1 2">
    <name>p_unnamed3</name>
</geneLocation>